<dbReference type="EMBL" id="LOPU01000037">
    <property type="protein sequence ID" value="KTG08005.1"/>
    <property type="molecule type" value="Genomic_DNA"/>
</dbReference>
<organism evidence="1 2">
    <name type="scientific">Haloprofundus marisrubri</name>
    <dbReference type="NCBI Taxonomy" id="1514971"/>
    <lineage>
        <taxon>Archaea</taxon>
        <taxon>Methanobacteriati</taxon>
        <taxon>Methanobacteriota</taxon>
        <taxon>Stenosarchaea group</taxon>
        <taxon>Halobacteria</taxon>
        <taxon>Halobacteriales</taxon>
        <taxon>Haloferacaceae</taxon>
        <taxon>Haloprofundus</taxon>
    </lineage>
</organism>
<sequence>MSVFGSLLDFYAVALPDFPDSERVYVLNTESMCRTAVVARRNPFLTRVLDISNKIDTAEQDDPAEEGKN</sequence>
<comment type="caution">
    <text evidence="1">The sequence shown here is derived from an EMBL/GenBank/DDBJ whole genome shotgun (WGS) entry which is preliminary data.</text>
</comment>
<proteinExistence type="predicted"/>
<dbReference type="STRING" id="1514971.AUR64_01885"/>
<keyword evidence="2" id="KW-1185">Reference proteome</keyword>
<gene>
    <name evidence="1" type="ORF">AUR64_01885</name>
</gene>
<evidence type="ECO:0000313" key="2">
    <source>
        <dbReference type="Proteomes" id="UP000054387"/>
    </source>
</evidence>
<name>A0A0W1R3Q0_9EURY</name>
<evidence type="ECO:0000313" key="1">
    <source>
        <dbReference type="EMBL" id="KTG08005.1"/>
    </source>
</evidence>
<dbReference type="Proteomes" id="UP000054387">
    <property type="component" value="Unassembled WGS sequence"/>
</dbReference>
<protein>
    <submittedName>
        <fullName evidence="1">Uncharacterized protein</fullName>
    </submittedName>
</protein>
<accession>A0A0W1R3Q0</accession>
<dbReference type="AlphaFoldDB" id="A0A0W1R3Q0"/>
<reference evidence="1 2" key="1">
    <citation type="submission" date="2015-12" db="EMBL/GenBank/DDBJ databases">
        <title>Haloprofundus marisrubri gen. nov., sp. nov., an extremely halophilic archaeon isolated from the Discovery deep brine-seawater interface in the Red Sea.</title>
        <authorList>
            <person name="Zhang G."/>
            <person name="Stingl U."/>
            <person name="Rashid M."/>
        </authorList>
    </citation>
    <scope>NUCLEOTIDE SEQUENCE [LARGE SCALE GENOMIC DNA]</scope>
    <source>
        <strain evidence="1 2">SB9</strain>
    </source>
</reference>